<accession>A0ABQ5DNB5</accession>
<comment type="caution">
    <text evidence="1">The sequence shown here is derived from an EMBL/GenBank/DDBJ whole genome shotgun (WGS) entry which is preliminary data.</text>
</comment>
<reference evidence="1" key="2">
    <citation type="submission" date="2022-01" db="EMBL/GenBank/DDBJ databases">
        <authorList>
            <person name="Yamashiro T."/>
            <person name="Shiraishi A."/>
            <person name="Satake H."/>
            <person name="Nakayama K."/>
        </authorList>
    </citation>
    <scope>NUCLEOTIDE SEQUENCE</scope>
</reference>
<evidence type="ECO:0000313" key="2">
    <source>
        <dbReference type="Proteomes" id="UP001151760"/>
    </source>
</evidence>
<organism evidence="1 2">
    <name type="scientific">Tanacetum coccineum</name>
    <dbReference type="NCBI Taxonomy" id="301880"/>
    <lineage>
        <taxon>Eukaryota</taxon>
        <taxon>Viridiplantae</taxon>
        <taxon>Streptophyta</taxon>
        <taxon>Embryophyta</taxon>
        <taxon>Tracheophyta</taxon>
        <taxon>Spermatophyta</taxon>
        <taxon>Magnoliopsida</taxon>
        <taxon>eudicotyledons</taxon>
        <taxon>Gunneridae</taxon>
        <taxon>Pentapetalae</taxon>
        <taxon>asterids</taxon>
        <taxon>campanulids</taxon>
        <taxon>Asterales</taxon>
        <taxon>Asteraceae</taxon>
        <taxon>Asteroideae</taxon>
        <taxon>Anthemideae</taxon>
        <taxon>Anthemidinae</taxon>
        <taxon>Tanacetum</taxon>
    </lineage>
</organism>
<reference evidence="1" key="1">
    <citation type="journal article" date="2022" name="Int. J. Mol. Sci.">
        <title>Draft Genome of Tanacetum Coccineum: Genomic Comparison of Closely Related Tanacetum-Family Plants.</title>
        <authorList>
            <person name="Yamashiro T."/>
            <person name="Shiraishi A."/>
            <person name="Nakayama K."/>
            <person name="Satake H."/>
        </authorList>
    </citation>
    <scope>NUCLEOTIDE SEQUENCE</scope>
</reference>
<protein>
    <submittedName>
        <fullName evidence="1">Uncharacterized protein</fullName>
    </submittedName>
</protein>
<evidence type="ECO:0000313" key="1">
    <source>
        <dbReference type="EMBL" id="GJT39766.1"/>
    </source>
</evidence>
<proteinExistence type="predicted"/>
<keyword evidence="2" id="KW-1185">Reference proteome</keyword>
<gene>
    <name evidence="1" type="ORF">Tco_0939631</name>
</gene>
<dbReference type="EMBL" id="BQNB010015414">
    <property type="protein sequence ID" value="GJT39766.1"/>
    <property type="molecule type" value="Genomic_DNA"/>
</dbReference>
<name>A0ABQ5DNB5_9ASTR</name>
<dbReference type="Proteomes" id="UP001151760">
    <property type="component" value="Unassembled WGS sequence"/>
</dbReference>
<sequence length="113" mass="12787">MENLSQKHGLVSRNYYKKFPLHGIEPVALKDLALYDNENWNDPRDFAIPVKAISLPQDVRVHVIRTPHRGENQVMLNGSSSAPMQTTQVNLKSTSFEICSGPTTTQYCMEDPE</sequence>